<organism evidence="1 2">
    <name type="scientific">Lentinus tigrinus ALCF2SS1-6</name>
    <dbReference type="NCBI Taxonomy" id="1328759"/>
    <lineage>
        <taxon>Eukaryota</taxon>
        <taxon>Fungi</taxon>
        <taxon>Dikarya</taxon>
        <taxon>Basidiomycota</taxon>
        <taxon>Agaricomycotina</taxon>
        <taxon>Agaricomycetes</taxon>
        <taxon>Polyporales</taxon>
        <taxon>Polyporaceae</taxon>
        <taxon>Lentinus</taxon>
    </lineage>
</organism>
<evidence type="ECO:0000313" key="1">
    <source>
        <dbReference type="EMBL" id="RPD58057.1"/>
    </source>
</evidence>
<keyword evidence="2" id="KW-1185">Reference proteome</keyword>
<proteinExistence type="predicted"/>
<accession>A0A5C2S3K1</accession>
<gene>
    <name evidence="1" type="ORF">L227DRAFT_195755</name>
</gene>
<dbReference type="AlphaFoldDB" id="A0A5C2S3K1"/>
<sequence>MRVAQVLASHPHPRPLIPSFLSVRMHIPRPCPRPVTSRLIWIRSRPSLMISSLLPVVVPPPCIVVSLPPPSSPISTVSSVAAPFGLLPRFPCGFACTHYIYLPVPLPSRGHPPSTLLSFRHWSSPCPHRPPSPVWRQGLHVGASKCPAMFMVDGVLVQCPYALRVRSAIPCPYPPSRTPQPSFSAPFLLAPG</sequence>
<dbReference type="EMBL" id="ML122277">
    <property type="protein sequence ID" value="RPD58057.1"/>
    <property type="molecule type" value="Genomic_DNA"/>
</dbReference>
<dbReference type="Proteomes" id="UP000313359">
    <property type="component" value="Unassembled WGS sequence"/>
</dbReference>
<evidence type="ECO:0000313" key="2">
    <source>
        <dbReference type="Proteomes" id="UP000313359"/>
    </source>
</evidence>
<reference evidence="1" key="1">
    <citation type="journal article" date="2018" name="Genome Biol. Evol.">
        <title>Genomics and development of Lentinus tigrinus, a white-rot wood-decaying mushroom with dimorphic fruiting bodies.</title>
        <authorList>
            <person name="Wu B."/>
            <person name="Xu Z."/>
            <person name="Knudson A."/>
            <person name="Carlson A."/>
            <person name="Chen N."/>
            <person name="Kovaka S."/>
            <person name="LaButti K."/>
            <person name="Lipzen A."/>
            <person name="Pennachio C."/>
            <person name="Riley R."/>
            <person name="Schakwitz W."/>
            <person name="Umezawa K."/>
            <person name="Ohm R.A."/>
            <person name="Grigoriev I.V."/>
            <person name="Nagy L.G."/>
            <person name="Gibbons J."/>
            <person name="Hibbett D."/>
        </authorList>
    </citation>
    <scope>NUCLEOTIDE SEQUENCE [LARGE SCALE GENOMIC DNA]</scope>
    <source>
        <strain evidence="1">ALCF2SS1-6</strain>
    </source>
</reference>
<name>A0A5C2S3K1_9APHY</name>
<protein>
    <submittedName>
        <fullName evidence="1">Uncharacterized protein</fullName>
    </submittedName>
</protein>